<dbReference type="Proteomes" id="UP001165293">
    <property type="component" value="Unassembled WGS sequence"/>
</dbReference>
<dbReference type="PROSITE" id="PS51340">
    <property type="entry name" value="MOSC"/>
    <property type="match status" value="1"/>
</dbReference>
<dbReference type="Pfam" id="PF03473">
    <property type="entry name" value="MOSC"/>
    <property type="match status" value="1"/>
</dbReference>
<accession>A0ABS8JET7</accession>
<evidence type="ECO:0000259" key="1">
    <source>
        <dbReference type="PROSITE" id="PS51340"/>
    </source>
</evidence>
<evidence type="ECO:0000313" key="2">
    <source>
        <dbReference type="EMBL" id="MCC8362112.1"/>
    </source>
</evidence>
<protein>
    <submittedName>
        <fullName evidence="2">MOSC domain-containing protein</fullName>
    </submittedName>
</protein>
<dbReference type="Gene3D" id="2.40.33.20">
    <property type="entry name" value="PK beta-barrel domain-like"/>
    <property type="match status" value="1"/>
</dbReference>
<keyword evidence="3" id="KW-1185">Reference proteome</keyword>
<sequence length="180" mass="18736">MATIPPPGSALGRLMATLPRAGRVEWIGLRPKRDVAMRAAESVEAKTGAGLVGDRYAGGSGKRGVTLIQAEHLPAIAALAGHDAVAPALLRRNVVVSGIPLLALKGRRFRIGDVVLEGTDTCDPCSRMEEALGPGGFNAMRGMGGLCARIVEGGAFRVGDPVSALELTEDIITDDIRDDD</sequence>
<dbReference type="InterPro" id="IPR005302">
    <property type="entry name" value="MoCF_Sase_C"/>
</dbReference>
<gene>
    <name evidence="2" type="ORF">LK996_03355</name>
</gene>
<dbReference type="InterPro" id="IPR052716">
    <property type="entry name" value="MOSC_domain"/>
</dbReference>
<organism evidence="2 3">
    <name type="scientific">Noviluteimonas lactosilytica</name>
    <dbReference type="NCBI Taxonomy" id="2888523"/>
    <lineage>
        <taxon>Bacteria</taxon>
        <taxon>Pseudomonadati</taxon>
        <taxon>Pseudomonadota</taxon>
        <taxon>Gammaproteobacteria</taxon>
        <taxon>Lysobacterales</taxon>
        <taxon>Lysobacteraceae</taxon>
        <taxon>Noviluteimonas</taxon>
    </lineage>
</organism>
<comment type="caution">
    <text evidence="2">The sequence shown here is derived from an EMBL/GenBank/DDBJ whole genome shotgun (WGS) entry which is preliminary data.</text>
</comment>
<proteinExistence type="predicted"/>
<evidence type="ECO:0000313" key="3">
    <source>
        <dbReference type="Proteomes" id="UP001165293"/>
    </source>
</evidence>
<name>A0ABS8JET7_9GAMM</name>
<reference evidence="2" key="1">
    <citation type="submission" date="2021-10" db="EMBL/GenBank/DDBJ databases">
        <authorList>
            <person name="Lyu M."/>
            <person name="Wang X."/>
            <person name="Meng X."/>
            <person name="Xu K."/>
        </authorList>
    </citation>
    <scope>NUCLEOTIDE SEQUENCE</scope>
    <source>
        <strain evidence="2">A6</strain>
    </source>
</reference>
<dbReference type="SUPFAM" id="SSF50800">
    <property type="entry name" value="PK beta-barrel domain-like"/>
    <property type="match status" value="1"/>
</dbReference>
<dbReference type="RefSeq" id="WP_230525738.1">
    <property type="nucleotide sequence ID" value="NZ_JAJGAK010000001.1"/>
</dbReference>
<feature type="domain" description="MOSC" evidence="1">
    <location>
        <begin position="37"/>
        <end position="165"/>
    </location>
</feature>
<dbReference type="InterPro" id="IPR011037">
    <property type="entry name" value="Pyrv_Knase-like_insert_dom_sf"/>
</dbReference>
<dbReference type="PANTHER" id="PTHR36930:SF1">
    <property type="entry name" value="MOSC DOMAIN-CONTAINING PROTEIN"/>
    <property type="match status" value="1"/>
</dbReference>
<dbReference type="PANTHER" id="PTHR36930">
    <property type="entry name" value="METAL-SULFUR CLUSTER BIOSYNTHESIS PROTEINS YUAD-RELATED"/>
    <property type="match status" value="1"/>
</dbReference>
<dbReference type="EMBL" id="JAJGAK010000001">
    <property type="protein sequence ID" value="MCC8362112.1"/>
    <property type="molecule type" value="Genomic_DNA"/>
</dbReference>